<reference evidence="2 3" key="1">
    <citation type="submission" date="2019-05" db="EMBL/GenBank/DDBJ databases">
        <title>Another draft genome of Portunus trituberculatus and its Hox gene families provides insights of decapod evolution.</title>
        <authorList>
            <person name="Jeong J.-H."/>
            <person name="Song I."/>
            <person name="Kim S."/>
            <person name="Choi T."/>
            <person name="Kim D."/>
            <person name="Ryu S."/>
            <person name="Kim W."/>
        </authorList>
    </citation>
    <scope>NUCLEOTIDE SEQUENCE [LARGE SCALE GENOMIC DNA]</scope>
    <source>
        <tissue evidence="2">Muscle</tissue>
    </source>
</reference>
<proteinExistence type="predicted"/>
<dbReference type="EMBL" id="VSRR010005839">
    <property type="protein sequence ID" value="MPC43453.1"/>
    <property type="molecule type" value="Genomic_DNA"/>
</dbReference>
<keyword evidence="3" id="KW-1185">Reference proteome</keyword>
<gene>
    <name evidence="2" type="ORF">E2C01_037102</name>
</gene>
<comment type="caution">
    <text evidence="2">The sequence shown here is derived from an EMBL/GenBank/DDBJ whole genome shotgun (WGS) entry which is preliminary data.</text>
</comment>
<evidence type="ECO:0000256" key="1">
    <source>
        <dbReference type="SAM" id="MobiDB-lite"/>
    </source>
</evidence>
<feature type="region of interest" description="Disordered" evidence="1">
    <location>
        <begin position="22"/>
        <end position="41"/>
    </location>
</feature>
<dbReference type="Proteomes" id="UP000324222">
    <property type="component" value="Unassembled WGS sequence"/>
</dbReference>
<accession>A0A5B7FEE6</accession>
<protein>
    <submittedName>
        <fullName evidence="2">Uncharacterized protein</fullName>
    </submittedName>
</protein>
<evidence type="ECO:0000313" key="2">
    <source>
        <dbReference type="EMBL" id="MPC43453.1"/>
    </source>
</evidence>
<name>A0A5B7FEE6_PORTR</name>
<feature type="compositionally biased region" description="Basic and acidic residues" evidence="1">
    <location>
        <begin position="26"/>
        <end position="38"/>
    </location>
</feature>
<sequence length="70" mass="7673">MPSSRCGEIICIPGAAAKSDSATRCSESKMKSRNEGKNMKTNIEVMINRQHRKDCLHSGRDSVQGHAMVP</sequence>
<evidence type="ECO:0000313" key="3">
    <source>
        <dbReference type="Proteomes" id="UP000324222"/>
    </source>
</evidence>
<dbReference type="AlphaFoldDB" id="A0A5B7FEE6"/>
<organism evidence="2 3">
    <name type="scientific">Portunus trituberculatus</name>
    <name type="common">Swimming crab</name>
    <name type="synonym">Neptunus trituberculatus</name>
    <dbReference type="NCBI Taxonomy" id="210409"/>
    <lineage>
        <taxon>Eukaryota</taxon>
        <taxon>Metazoa</taxon>
        <taxon>Ecdysozoa</taxon>
        <taxon>Arthropoda</taxon>
        <taxon>Crustacea</taxon>
        <taxon>Multicrustacea</taxon>
        <taxon>Malacostraca</taxon>
        <taxon>Eumalacostraca</taxon>
        <taxon>Eucarida</taxon>
        <taxon>Decapoda</taxon>
        <taxon>Pleocyemata</taxon>
        <taxon>Brachyura</taxon>
        <taxon>Eubrachyura</taxon>
        <taxon>Portunoidea</taxon>
        <taxon>Portunidae</taxon>
        <taxon>Portuninae</taxon>
        <taxon>Portunus</taxon>
    </lineage>
</organism>